<comment type="caution">
    <text evidence="2">The sequence shown here is derived from an EMBL/GenBank/DDBJ whole genome shotgun (WGS) entry which is preliminary data.</text>
</comment>
<protein>
    <submittedName>
        <fullName evidence="2">Uncharacterized protein</fullName>
    </submittedName>
</protein>
<gene>
    <name evidence="2" type="ORF">GCM10023156_44770</name>
</gene>
<sequence>MRDSVVMDSGSQNETGQSFEHEPTFKQRVTKFWQWYPTVAERFFETIEAGKCGSLVDEVAEYCESTIPGLSWVFGPGENGGHSFTLSGEGQIAKQLLAEYWLQRAPEIPKWTFHASRQATPSEFVKGFAISVDEGNRVDVDGFQVRTHVDDERQKIDILAWHPVLERVPQAQHFTILFLLVDEVLGEFGTQTWLGEIKIEPFTPDAYTRSLSDLPEFISHVNTYHKWEKLPPLETYCVYQLKETKPSPRGDTVVGSSLIPKLVFDCIDNDGKLSEDPLKNMGAELVYVAIDGSVFPEGQQSDVRANIEDVLTDSLEKELSGQTLGGAFGLNESYIDVLLVDGQESRRIVSETLAQLQLASRSRIESFVD</sequence>
<reference evidence="3" key="1">
    <citation type="journal article" date="2019" name="Int. J. Syst. Evol. Microbiol.">
        <title>The Global Catalogue of Microorganisms (GCM) 10K type strain sequencing project: providing services to taxonomists for standard genome sequencing and annotation.</title>
        <authorList>
            <consortium name="The Broad Institute Genomics Platform"/>
            <consortium name="The Broad Institute Genome Sequencing Center for Infectious Disease"/>
            <person name="Wu L."/>
            <person name="Ma J."/>
        </authorList>
    </citation>
    <scope>NUCLEOTIDE SEQUENCE [LARGE SCALE GENOMIC DNA]</scope>
    <source>
        <strain evidence="3">JCM 17759</strain>
    </source>
</reference>
<feature type="region of interest" description="Disordered" evidence="1">
    <location>
        <begin position="1"/>
        <end position="21"/>
    </location>
</feature>
<evidence type="ECO:0000313" key="2">
    <source>
        <dbReference type="EMBL" id="GAA4461708.1"/>
    </source>
</evidence>
<accession>A0ABP8N9E0</accession>
<dbReference type="EMBL" id="BAABGA010000054">
    <property type="protein sequence ID" value="GAA4461708.1"/>
    <property type="molecule type" value="Genomic_DNA"/>
</dbReference>
<organism evidence="2 3">
    <name type="scientific">Novipirellula rosea</name>
    <dbReference type="NCBI Taxonomy" id="1031540"/>
    <lineage>
        <taxon>Bacteria</taxon>
        <taxon>Pseudomonadati</taxon>
        <taxon>Planctomycetota</taxon>
        <taxon>Planctomycetia</taxon>
        <taxon>Pirellulales</taxon>
        <taxon>Pirellulaceae</taxon>
        <taxon>Novipirellula</taxon>
    </lineage>
</organism>
<dbReference type="Proteomes" id="UP001500840">
    <property type="component" value="Unassembled WGS sequence"/>
</dbReference>
<keyword evidence="3" id="KW-1185">Reference proteome</keyword>
<evidence type="ECO:0000313" key="3">
    <source>
        <dbReference type="Proteomes" id="UP001500840"/>
    </source>
</evidence>
<proteinExistence type="predicted"/>
<name>A0ABP8N9E0_9BACT</name>
<feature type="compositionally biased region" description="Polar residues" evidence="1">
    <location>
        <begin position="9"/>
        <end position="18"/>
    </location>
</feature>
<evidence type="ECO:0000256" key="1">
    <source>
        <dbReference type="SAM" id="MobiDB-lite"/>
    </source>
</evidence>